<evidence type="ECO:0000313" key="2">
    <source>
        <dbReference type="Proteomes" id="UP000679220"/>
    </source>
</evidence>
<reference evidence="1" key="2">
    <citation type="submission" date="2021-04" db="EMBL/GenBank/DDBJ databases">
        <authorList>
            <person name="Zhang T."/>
            <person name="Zhang Y."/>
            <person name="Lu D."/>
            <person name="Zuo D."/>
            <person name="Du Z."/>
        </authorList>
    </citation>
    <scope>NUCLEOTIDE SEQUENCE</scope>
    <source>
        <strain evidence="1">JR1</strain>
    </source>
</reference>
<reference evidence="1" key="1">
    <citation type="journal article" date="2018" name="Int. J. Syst. Evol. Microbiol.">
        <title>Carboxylicivirga sediminis sp. nov., isolated from coastal sediment.</title>
        <authorList>
            <person name="Wang F.Q."/>
            <person name="Ren L.H."/>
            <person name="Zou R.J."/>
            <person name="Sun Y.Z."/>
            <person name="Liu X.J."/>
            <person name="Jiang F."/>
            <person name="Liu L.J."/>
        </authorList>
    </citation>
    <scope>NUCLEOTIDE SEQUENCE</scope>
    <source>
        <strain evidence="1">JR1</strain>
    </source>
</reference>
<organism evidence="1 2">
    <name type="scientific">Carboxylicivirga sediminis</name>
    <dbReference type="NCBI Taxonomy" id="2006564"/>
    <lineage>
        <taxon>Bacteria</taxon>
        <taxon>Pseudomonadati</taxon>
        <taxon>Bacteroidota</taxon>
        <taxon>Bacteroidia</taxon>
        <taxon>Marinilabiliales</taxon>
        <taxon>Marinilabiliaceae</taxon>
        <taxon>Carboxylicivirga</taxon>
    </lineage>
</organism>
<keyword evidence="2" id="KW-1185">Reference proteome</keyword>
<dbReference type="Proteomes" id="UP000679220">
    <property type="component" value="Unassembled WGS sequence"/>
</dbReference>
<dbReference type="EMBL" id="JAGTAR010000041">
    <property type="protein sequence ID" value="MBR8537831.1"/>
    <property type="molecule type" value="Genomic_DNA"/>
</dbReference>
<dbReference type="Pfam" id="PF21857">
    <property type="entry name" value="DUF6913"/>
    <property type="match status" value="1"/>
</dbReference>
<gene>
    <name evidence="1" type="ORF">KDU71_19825</name>
</gene>
<dbReference type="InterPro" id="IPR054207">
    <property type="entry name" value="DUF6913"/>
</dbReference>
<accession>A0A941F6S0</accession>
<sequence>MSNFIDTIRQKVALYKLDKQLQKAPRIKKLHNLKTAQTAGILYDATNEANHQLVKELIKELKEENISSQALGFIDKKKRDDNYIGDSTYSFACRKDFSFFYAIKKEAIQSFIDTPFNLLIILVNEQPFAIDYLGQLSKAEFKVGKAGLDNDLYDLMIELAPTASMYELKKQITFYLKLLNNN</sequence>
<proteinExistence type="predicted"/>
<dbReference type="AlphaFoldDB" id="A0A941F6S0"/>
<dbReference type="RefSeq" id="WP_212192855.1">
    <property type="nucleotide sequence ID" value="NZ_JAGTAR010000041.1"/>
</dbReference>
<protein>
    <submittedName>
        <fullName evidence="1">Uncharacterized protein</fullName>
    </submittedName>
</protein>
<comment type="caution">
    <text evidence="1">The sequence shown here is derived from an EMBL/GenBank/DDBJ whole genome shotgun (WGS) entry which is preliminary data.</text>
</comment>
<evidence type="ECO:0000313" key="1">
    <source>
        <dbReference type="EMBL" id="MBR8537831.1"/>
    </source>
</evidence>
<name>A0A941F6S0_9BACT</name>